<dbReference type="EMBL" id="CM041533">
    <property type="protein sequence ID" value="KAI3375170.1"/>
    <property type="molecule type" value="Genomic_DNA"/>
</dbReference>
<keyword evidence="2" id="KW-1185">Reference proteome</keyword>
<gene>
    <name evidence="1" type="ORF">L3Q82_021078</name>
</gene>
<name>A0ACB8X4H9_9TELE</name>
<reference evidence="1" key="1">
    <citation type="submission" date="2022-04" db="EMBL/GenBank/DDBJ databases">
        <title>Jade perch genome.</title>
        <authorList>
            <person name="Chao B."/>
        </authorList>
    </citation>
    <scope>NUCLEOTIDE SEQUENCE</scope>
    <source>
        <strain evidence="1">CB-2022</strain>
    </source>
</reference>
<organism evidence="1 2">
    <name type="scientific">Scortum barcoo</name>
    <name type="common">barcoo grunter</name>
    <dbReference type="NCBI Taxonomy" id="214431"/>
    <lineage>
        <taxon>Eukaryota</taxon>
        <taxon>Metazoa</taxon>
        <taxon>Chordata</taxon>
        <taxon>Craniata</taxon>
        <taxon>Vertebrata</taxon>
        <taxon>Euteleostomi</taxon>
        <taxon>Actinopterygii</taxon>
        <taxon>Neopterygii</taxon>
        <taxon>Teleostei</taxon>
        <taxon>Neoteleostei</taxon>
        <taxon>Acanthomorphata</taxon>
        <taxon>Eupercaria</taxon>
        <taxon>Centrarchiformes</taxon>
        <taxon>Terapontoidei</taxon>
        <taxon>Terapontidae</taxon>
        <taxon>Scortum</taxon>
    </lineage>
</organism>
<evidence type="ECO:0000313" key="1">
    <source>
        <dbReference type="EMBL" id="KAI3375170.1"/>
    </source>
</evidence>
<dbReference type="Proteomes" id="UP000831701">
    <property type="component" value="Chromosome 3"/>
</dbReference>
<accession>A0ACB8X4H9</accession>
<comment type="caution">
    <text evidence="1">The sequence shown here is derived from an EMBL/GenBank/DDBJ whole genome shotgun (WGS) entry which is preliminary data.</text>
</comment>
<protein>
    <submittedName>
        <fullName evidence="1">Uncharacterized protein</fullName>
    </submittedName>
</protein>
<proteinExistence type="predicted"/>
<sequence>MVQFITEFVCDEASCCVKDVNEKIFFGSGTRLKIEPTLSLCYEASCCVNTGTQKIIFGSGTRLTIEPSE</sequence>
<evidence type="ECO:0000313" key="2">
    <source>
        <dbReference type="Proteomes" id="UP000831701"/>
    </source>
</evidence>